<dbReference type="AlphaFoldDB" id="A0AAV1IV21"/>
<reference evidence="2 3" key="1">
    <citation type="submission" date="2023-11" db="EMBL/GenBank/DDBJ databases">
        <authorList>
            <person name="Okamura Y."/>
        </authorList>
    </citation>
    <scope>NUCLEOTIDE SEQUENCE [LARGE SCALE GENOMIC DNA]</scope>
</reference>
<organism evidence="2 3">
    <name type="scientific">Leptosia nina</name>
    <dbReference type="NCBI Taxonomy" id="320188"/>
    <lineage>
        <taxon>Eukaryota</taxon>
        <taxon>Metazoa</taxon>
        <taxon>Ecdysozoa</taxon>
        <taxon>Arthropoda</taxon>
        <taxon>Hexapoda</taxon>
        <taxon>Insecta</taxon>
        <taxon>Pterygota</taxon>
        <taxon>Neoptera</taxon>
        <taxon>Endopterygota</taxon>
        <taxon>Lepidoptera</taxon>
        <taxon>Glossata</taxon>
        <taxon>Ditrysia</taxon>
        <taxon>Papilionoidea</taxon>
        <taxon>Pieridae</taxon>
        <taxon>Pierinae</taxon>
        <taxon>Leptosia</taxon>
    </lineage>
</organism>
<dbReference type="EMBL" id="CAVLEF010000001">
    <property type="protein sequence ID" value="CAK1539953.1"/>
    <property type="molecule type" value="Genomic_DNA"/>
</dbReference>
<comment type="caution">
    <text evidence="2">The sequence shown here is derived from an EMBL/GenBank/DDBJ whole genome shotgun (WGS) entry which is preliminary data.</text>
</comment>
<evidence type="ECO:0008006" key="4">
    <source>
        <dbReference type="Google" id="ProtNLM"/>
    </source>
</evidence>
<dbReference type="Proteomes" id="UP001497472">
    <property type="component" value="Unassembled WGS sequence"/>
</dbReference>
<accession>A0AAV1IV21</accession>
<sequence length="80" mass="9236">MKRRKKVSGAERTRKSWRYPGDKLNRNLLGRTSELSADTPTRRHADRAAEPRAGRRRTASITLLLQVKRISYNTKDPTLC</sequence>
<feature type="region of interest" description="Disordered" evidence="1">
    <location>
        <begin position="1"/>
        <end position="57"/>
    </location>
</feature>
<proteinExistence type="predicted"/>
<keyword evidence="3" id="KW-1185">Reference proteome</keyword>
<gene>
    <name evidence="2" type="ORF">LNINA_LOCUS48</name>
</gene>
<evidence type="ECO:0000256" key="1">
    <source>
        <dbReference type="SAM" id="MobiDB-lite"/>
    </source>
</evidence>
<protein>
    <recommendedName>
        <fullName evidence="4">Ribosomal protein S12</fullName>
    </recommendedName>
</protein>
<evidence type="ECO:0000313" key="2">
    <source>
        <dbReference type="EMBL" id="CAK1539953.1"/>
    </source>
</evidence>
<name>A0AAV1IV21_9NEOP</name>
<evidence type="ECO:0000313" key="3">
    <source>
        <dbReference type="Proteomes" id="UP001497472"/>
    </source>
</evidence>
<feature type="compositionally biased region" description="Basic and acidic residues" evidence="1">
    <location>
        <begin position="40"/>
        <end position="53"/>
    </location>
</feature>
<feature type="compositionally biased region" description="Basic and acidic residues" evidence="1">
    <location>
        <begin position="8"/>
        <end position="25"/>
    </location>
</feature>